<dbReference type="KEGG" id="bsb:Bresu_2013"/>
<name>D9QI66_BRESC</name>
<accession>D9QI66</accession>
<dbReference type="HOGENOM" id="CLU_3096371_0_0_5"/>
<dbReference type="InParanoid" id="D9QI66"/>
<evidence type="ECO:0000313" key="1">
    <source>
        <dbReference type="EMBL" id="ADL01324.1"/>
    </source>
</evidence>
<dbReference type="EMBL" id="CP002102">
    <property type="protein sequence ID" value="ADL01324.1"/>
    <property type="molecule type" value="Genomic_DNA"/>
</dbReference>
<dbReference type="BioCyc" id="BSUB633149:G1GM8-2010-MONOMER"/>
<dbReference type="Proteomes" id="UP000002696">
    <property type="component" value="Chromosome"/>
</dbReference>
<reference evidence="2" key="1">
    <citation type="journal article" date="2011" name="J. Bacteriol.">
        <title>Genome sequences of eight morphologically diverse alphaproteobacteria.</title>
        <authorList>
            <consortium name="US DOE Joint Genome Institute"/>
            <person name="Brown P.J."/>
            <person name="Kysela D.T."/>
            <person name="Buechlein A."/>
            <person name="Hemmerich C."/>
            <person name="Brun Y.V."/>
        </authorList>
    </citation>
    <scope>NUCLEOTIDE SEQUENCE [LARGE SCALE GENOMIC DNA]</scope>
    <source>
        <strain evidence="2">ATCC 15264 / DSM 4735 / LMG 14903 / NBRC 16000 / CB 81</strain>
    </source>
</reference>
<proteinExistence type="predicted"/>
<sequence length="51" mass="5507">MAELSSVDAELDAMWRKVFGQPLPMLGAPEIARKILADHVAKTANLVCVKA</sequence>
<dbReference type="AlphaFoldDB" id="D9QI66"/>
<dbReference type="RefSeq" id="WP_013269425.1">
    <property type="nucleotide sequence ID" value="NC_014375.1"/>
</dbReference>
<protein>
    <submittedName>
        <fullName evidence="1">Uncharacterized protein</fullName>
    </submittedName>
</protein>
<keyword evidence="2" id="KW-1185">Reference proteome</keyword>
<dbReference type="OrthoDB" id="7205947at2"/>
<evidence type="ECO:0000313" key="2">
    <source>
        <dbReference type="Proteomes" id="UP000002696"/>
    </source>
</evidence>
<organism evidence="1 2">
    <name type="scientific">Brevundimonas subvibrioides (strain ATCC 15264 / DSM 4735 / LMG 14903 / NBRC 16000 / CB 81)</name>
    <name type="common">Caulobacter subvibrioides</name>
    <dbReference type="NCBI Taxonomy" id="633149"/>
    <lineage>
        <taxon>Bacteria</taxon>
        <taxon>Pseudomonadati</taxon>
        <taxon>Pseudomonadota</taxon>
        <taxon>Alphaproteobacteria</taxon>
        <taxon>Caulobacterales</taxon>
        <taxon>Caulobacteraceae</taxon>
        <taxon>Brevundimonas</taxon>
    </lineage>
</organism>
<gene>
    <name evidence="1" type="ordered locus">Bresu_2013</name>
</gene>